<evidence type="ECO:0000256" key="5">
    <source>
        <dbReference type="ARBA" id="ARBA00022692"/>
    </source>
</evidence>
<feature type="transmembrane region" description="Helical" evidence="8">
    <location>
        <begin position="7"/>
        <end position="25"/>
    </location>
</feature>
<evidence type="ECO:0000256" key="2">
    <source>
        <dbReference type="ARBA" id="ARBA00010694"/>
    </source>
</evidence>
<evidence type="ECO:0000256" key="1">
    <source>
        <dbReference type="ARBA" id="ARBA00004127"/>
    </source>
</evidence>
<dbReference type="HOGENOM" id="CLU_033007_1_0_1"/>
<name>R7UZV3_CAPTE</name>
<keyword evidence="3" id="KW-0813">Transport</keyword>
<reference evidence="10" key="3">
    <citation type="submission" date="2015-06" db="UniProtKB">
        <authorList>
            <consortium name="EnsemblMetazoa"/>
        </authorList>
    </citation>
    <scope>IDENTIFICATION</scope>
</reference>
<evidence type="ECO:0000313" key="9">
    <source>
        <dbReference type="EMBL" id="ELU12113.1"/>
    </source>
</evidence>
<feature type="transmembrane region" description="Helical" evidence="8">
    <location>
        <begin position="63"/>
        <end position="80"/>
    </location>
</feature>
<comment type="subcellular location">
    <subcellularLocation>
        <location evidence="1">Endomembrane system</location>
        <topology evidence="1">Multi-pass membrane protein</topology>
    </subcellularLocation>
</comment>
<feature type="transmembrane region" description="Helical" evidence="8">
    <location>
        <begin position="31"/>
        <end position="51"/>
    </location>
</feature>
<dbReference type="PANTHER" id="PTHR10778:SF4">
    <property type="entry name" value="NUCLEOTIDE SUGAR TRANSPORTER SLC35B4"/>
    <property type="match status" value="1"/>
</dbReference>
<dbReference type="GO" id="GO:0005464">
    <property type="term" value="F:UDP-xylose transmembrane transporter activity"/>
    <property type="evidence" value="ECO:0007669"/>
    <property type="project" value="TreeGrafter"/>
</dbReference>
<sequence length="340" mass="37627">MHPAIPIALVFIGCCSNVVFLELLVKEDPGAGNIVTFAQFLFISIEGFFFTVKCGTKAPSIPISTYVVMVALFFVVNVVNNQALNFNIAMPLHMIFRAGSLMANLVLGVFILNRRYTLSKYLSVLVITLGIAMSTIASAGRVVSDHSICKNNDDIDEQGDGFSEMIRWLIGIAMLTFALFMSARMGIYQETVYAKFGKHPSEALFYNHALPLPGFILLAKDIYDHGVAFSSSAPMLIPVIGITAPKMWIYLIGNIITQYVCIRSVFILTTECTSLTVTLVVTLRKFISLIFSIIYFRNPFTVYHWIGTAFVFGGTFVFTGVVDKLRQVFAPTIKPVSKTD</sequence>
<dbReference type="EMBL" id="KB296162">
    <property type="protein sequence ID" value="ELU12113.1"/>
    <property type="molecule type" value="Genomic_DNA"/>
</dbReference>
<accession>R7UZV3</accession>
<evidence type="ECO:0000256" key="6">
    <source>
        <dbReference type="ARBA" id="ARBA00022989"/>
    </source>
</evidence>
<feature type="transmembrane region" description="Helical" evidence="8">
    <location>
        <begin position="92"/>
        <end position="112"/>
    </location>
</feature>
<feature type="transmembrane region" description="Helical" evidence="8">
    <location>
        <begin position="302"/>
        <end position="322"/>
    </location>
</feature>
<reference evidence="9 11" key="2">
    <citation type="journal article" date="2013" name="Nature">
        <title>Insights into bilaterian evolution from three spiralian genomes.</title>
        <authorList>
            <person name="Simakov O."/>
            <person name="Marletaz F."/>
            <person name="Cho S.J."/>
            <person name="Edsinger-Gonzales E."/>
            <person name="Havlak P."/>
            <person name="Hellsten U."/>
            <person name="Kuo D.H."/>
            <person name="Larsson T."/>
            <person name="Lv J."/>
            <person name="Arendt D."/>
            <person name="Savage R."/>
            <person name="Osoegawa K."/>
            <person name="de Jong P."/>
            <person name="Grimwood J."/>
            <person name="Chapman J.A."/>
            <person name="Shapiro H."/>
            <person name="Aerts A."/>
            <person name="Otillar R.P."/>
            <person name="Terry A.Y."/>
            <person name="Boore J.L."/>
            <person name="Grigoriev I.V."/>
            <person name="Lindberg D.R."/>
            <person name="Seaver E.C."/>
            <person name="Weisblat D.A."/>
            <person name="Putnam N.H."/>
            <person name="Rokhsar D.S."/>
        </authorList>
    </citation>
    <scope>NUCLEOTIDE SEQUENCE</scope>
    <source>
        <strain evidence="9 11">I ESC-2004</strain>
    </source>
</reference>
<dbReference type="AlphaFoldDB" id="R7UZV3"/>
<evidence type="ECO:0000256" key="8">
    <source>
        <dbReference type="SAM" id="Phobius"/>
    </source>
</evidence>
<dbReference type="EMBL" id="AMQN01005494">
    <property type="status" value="NOT_ANNOTATED_CDS"/>
    <property type="molecule type" value="Genomic_DNA"/>
</dbReference>
<gene>
    <name evidence="9" type="ORF">CAPTEDRAFT_175809</name>
</gene>
<dbReference type="Proteomes" id="UP000014760">
    <property type="component" value="Unassembled WGS sequence"/>
</dbReference>
<dbReference type="EnsemblMetazoa" id="CapteT175809">
    <property type="protein sequence ID" value="CapteP175809"/>
    <property type="gene ID" value="CapteG175809"/>
</dbReference>
<evidence type="ECO:0000313" key="11">
    <source>
        <dbReference type="Proteomes" id="UP000014760"/>
    </source>
</evidence>
<feature type="transmembrane region" description="Helical" evidence="8">
    <location>
        <begin position="235"/>
        <end position="262"/>
    </location>
</feature>
<dbReference type="FunCoup" id="R7UZV3">
    <property type="interactions" value="1306"/>
</dbReference>
<dbReference type="STRING" id="283909.R7UZV3"/>
<evidence type="ECO:0000313" key="10">
    <source>
        <dbReference type="EnsemblMetazoa" id="CapteP175809"/>
    </source>
</evidence>
<keyword evidence="4" id="KW-0762">Sugar transport</keyword>
<comment type="similarity">
    <text evidence="2">Belongs to the nucleotide-sugar transporter family. SLC35B subfamily.</text>
</comment>
<reference evidence="11" key="1">
    <citation type="submission" date="2012-12" db="EMBL/GenBank/DDBJ databases">
        <authorList>
            <person name="Hellsten U."/>
            <person name="Grimwood J."/>
            <person name="Chapman J.A."/>
            <person name="Shapiro H."/>
            <person name="Aerts A."/>
            <person name="Otillar R.P."/>
            <person name="Terry A.Y."/>
            <person name="Boore J.L."/>
            <person name="Simakov O."/>
            <person name="Marletaz F."/>
            <person name="Cho S.-J."/>
            <person name="Edsinger-Gonzales E."/>
            <person name="Havlak P."/>
            <person name="Kuo D.-H."/>
            <person name="Larsson T."/>
            <person name="Lv J."/>
            <person name="Arendt D."/>
            <person name="Savage R."/>
            <person name="Osoegawa K."/>
            <person name="de Jong P."/>
            <person name="Lindberg D.R."/>
            <person name="Seaver E.C."/>
            <person name="Weisblat D.A."/>
            <person name="Putnam N.H."/>
            <person name="Grigoriev I.V."/>
            <person name="Rokhsar D.S."/>
        </authorList>
    </citation>
    <scope>NUCLEOTIDE SEQUENCE</scope>
    <source>
        <strain evidence="11">I ESC-2004</strain>
    </source>
</reference>
<dbReference type="GO" id="GO:0005789">
    <property type="term" value="C:endoplasmic reticulum membrane"/>
    <property type="evidence" value="ECO:0007669"/>
    <property type="project" value="TreeGrafter"/>
</dbReference>
<keyword evidence="6 8" id="KW-1133">Transmembrane helix</keyword>
<protein>
    <recommendedName>
        <fullName evidence="12">UDP-xylose and UDP-N-acetylglucosamine transporter</fullName>
    </recommendedName>
</protein>
<dbReference type="InterPro" id="IPR013657">
    <property type="entry name" value="SCL35B1-4/HUT1"/>
</dbReference>
<proteinExistence type="inferred from homology"/>
<feature type="transmembrane region" description="Helical" evidence="8">
    <location>
        <begin position="274"/>
        <end position="296"/>
    </location>
</feature>
<organism evidence="9">
    <name type="scientific">Capitella teleta</name>
    <name type="common">Polychaete worm</name>
    <dbReference type="NCBI Taxonomy" id="283909"/>
    <lineage>
        <taxon>Eukaryota</taxon>
        <taxon>Metazoa</taxon>
        <taxon>Spiralia</taxon>
        <taxon>Lophotrochozoa</taxon>
        <taxon>Annelida</taxon>
        <taxon>Polychaeta</taxon>
        <taxon>Sedentaria</taxon>
        <taxon>Scolecida</taxon>
        <taxon>Capitellidae</taxon>
        <taxon>Capitella</taxon>
    </lineage>
</organism>
<evidence type="ECO:0000256" key="3">
    <source>
        <dbReference type="ARBA" id="ARBA00022448"/>
    </source>
</evidence>
<evidence type="ECO:0008006" key="12">
    <source>
        <dbReference type="Google" id="ProtNLM"/>
    </source>
</evidence>
<keyword evidence="7 8" id="KW-0472">Membrane</keyword>
<evidence type="ECO:0000256" key="4">
    <source>
        <dbReference type="ARBA" id="ARBA00022597"/>
    </source>
</evidence>
<feature type="transmembrane region" description="Helical" evidence="8">
    <location>
        <begin position="124"/>
        <end position="143"/>
    </location>
</feature>
<dbReference type="Pfam" id="PF08449">
    <property type="entry name" value="UAA"/>
    <property type="match status" value="1"/>
</dbReference>
<keyword evidence="5 8" id="KW-0812">Transmembrane</keyword>
<feature type="transmembrane region" description="Helical" evidence="8">
    <location>
        <begin position="165"/>
        <end position="183"/>
    </location>
</feature>
<keyword evidence="11" id="KW-1185">Reference proteome</keyword>
<dbReference type="GO" id="GO:0005462">
    <property type="term" value="F:UDP-N-acetylglucosamine transmembrane transporter activity"/>
    <property type="evidence" value="ECO:0007669"/>
    <property type="project" value="TreeGrafter"/>
</dbReference>
<dbReference type="GO" id="GO:0000139">
    <property type="term" value="C:Golgi membrane"/>
    <property type="evidence" value="ECO:0007669"/>
    <property type="project" value="TreeGrafter"/>
</dbReference>
<evidence type="ECO:0000256" key="7">
    <source>
        <dbReference type="ARBA" id="ARBA00023136"/>
    </source>
</evidence>
<dbReference type="OrthoDB" id="999962at2759"/>
<dbReference type="OMA" id="NPFTGWH"/>
<dbReference type="PANTHER" id="PTHR10778">
    <property type="entry name" value="SOLUTE CARRIER FAMILY 35 MEMBER B"/>
    <property type="match status" value="1"/>
</dbReference>